<comment type="caution">
    <text evidence="5">The sequence shown here is derived from an EMBL/GenBank/DDBJ whole genome shotgun (WGS) entry which is preliminary data.</text>
</comment>
<evidence type="ECO:0000256" key="1">
    <source>
        <dbReference type="ARBA" id="ARBA00022723"/>
    </source>
</evidence>
<dbReference type="GO" id="GO:0016787">
    <property type="term" value="F:hydrolase activity"/>
    <property type="evidence" value="ECO:0007669"/>
    <property type="project" value="UniProtKB-KW"/>
</dbReference>
<dbReference type="InterPro" id="IPR039537">
    <property type="entry name" value="Retrotran_Ty1/copia-like"/>
</dbReference>
<dbReference type="InterPro" id="IPR025724">
    <property type="entry name" value="GAG-pre-integrase_dom"/>
</dbReference>
<dbReference type="Pfam" id="PF25597">
    <property type="entry name" value="SH3_retrovirus"/>
    <property type="match status" value="1"/>
</dbReference>
<protein>
    <submittedName>
        <fullName evidence="5">Retrovirus-related Pol polyprotein from transposon TNT 1-94</fullName>
    </submittedName>
</protein>
<keyword evidence="2" id="KW-0378">Hydrolase</keyword>
<dbReference type="GO" id="GO:0003676">
    <property type="term" value="F:nucleic acid binding"/>
    <property type="evidence" value="ECO:0007669"/>
    <property type="project" value="InterPro"/>
</dbReference>
<dbReference type="PROSITE" id="PS50994">
    <property type="entry name" value="INTEGRASE"/>
    <property type="match status" value="1"/>
</dbReference>
<evidence type="ECO:0000256" key="2">
    <source>
        <dbReference type="ARBA" id="ARBA00022801"/>
    </source>
</evidence>
<dbReference type="PANTHER" id="PTHR42648:SF32">
    <property type="entry name" value="RIBONUCLEASE H-LIKE DOMAIN, GAG-PRE-INTEGRASE DOMAIN PROTEIN-RELATED"/>
    <property type="match status" value="1"/>
</dbReference>
<evidence type="ECO:0000259" key="4">
    <source>
        <dbReference type="PROSITE" id="PS50994"/>
    </source>
</evidence>
<dbReference type="GO" id="GO:0046872">
    <property type="term" value="F:metal ion binding"/>
    <property type="evidence" value="ECO:0007669"/>
    <property type="project" value="UniProtKB-KW"/>
</dbReference>
<dbReference type="InterPro" id="IPR012337">
    <property type="entry name" value="RNaseH-like_sf"/>
</dbReference>
<evidence type="ECO:0000313" key="5">
    <source>
        <dbReference type="EMBL" id="GEU60818.1"/>
    </source>
</evidence>
<keyword evidence="1" id="KW-0479">Metal-binding</keyword>
<organism evidence="5">
    <name type="scientific">Tanacetum cinerariifolium</name>
    <name type="common">Dalmatian daisy</name>
    <name type="synonym">Chrysanthemum cinerariifolium</name>
    <dbReference type="NCBI Taxonomy" id="118510"/>
    <lineage>
        <taxon>Eukaryota</taxon>
        <taxon>Viridiplantae</taxon>
        <taxon>Streptophyta</taxon>
        <taxon>Embryophyta</taxon>
        <taxon>Tracheophyta</taxon>
        <taxon>Spermatophyta</taxon>
        <taxon>Magnoliopsida</taxon>
        <taxon>eudicotyledons</taxon>
        <taxon>Gunneridae</taxon>
        <taxon>Pentapetalae</taxon>
        <taxon>asterids</taxon>
        <taxon>campanulids</taxon>
        <taxon>Asterales</taxon>
        <taxon>Asteraceae</taxon>
        <taxon>Asteroideae</taxon>
        <taxon>Anthemideae</taxon>
        <taxon>Anthemidinae</taxon>
        <taxon>Tanacetum</taxon>
    </lineage>
</organism>
<dbReference type="CDD" id="cd09272">
    <property type="entry name" value="RNase_HI_RT_Ty1"/>
    <property type="match status" value="1"/>
</dbReference>
<dbReference type="SUPFAM" id="SSF56672">
    <property type="entry name" value="DNA/RNA polymerases"/>
    <property type="match status" value="1"/>
</dbReference>
<dbReference type="InterPro" id="IPR001584">
    <property type="entry name" value="Integrase_cat-core"/>
</dbReference>
<dbReference type="InterPro" id="IPR043502">
    <property type="entry name" value="DNA/RNA_pol_sf"/>
</dbReference>
<dbReference type="EMBL" id="BKCJ010004399">
    <property type="protein sequence ID" value="GEU60818.1"/>
    <property type="molecule type" value="Genomic_DNA"/>
</dbReference>
<accession>A0A6L2LGP7</accession>
<dbReference type="Pfam" id="PF13976">
    <property type="entry name" value="gag_pre-integrs"/>
    <property type="match status" value="1"/>
</dbReference>
<name>A0A6L2LGP7_TANCI</name>
<dbReference type="InterPro" id="IPR057670">
    <property type="entry name" value="SH3_retrovirus"/>
</dbReference>
<dbReference type="InterPro" id="IPR013103">
    <property type="entry name" value="RVT_2"/>
</dbReference>
<feature type="compositionally biased region" description="Polar residues" evidence="3">
    <location>
        <begin position="960"/>
        <end position="992"/>
    </location>
</feature>
<proteinExistence type="predicted"/>
<dbReference type="SUPFAM" id="SSF53098">
    <property type="entry name" value="Ribonuclease H-like"/>
    <property type="match status" value="1"/>
</dbReference>
<dbReference type="Pfam" id="PF07727">
    <property type="entry name" value="RVT_2"/>
    <property type="match status" value="1"/>
</dbReference>
<feature type="compositionally biased region" description="Basic and acidic residues" evidence="3">
    <location>
        <begin position="906"/>
        <end position="920"/>
    </location>
</feature>
<dbReference type="GO" id="GO:0015074">
    <property type="term" value="P:DNA integration"/>
    <property type="evidence" value="ECO:0007669"/>
    <property type="project" value="InterPro"/>
</dbReference>
<gene>
    <name evidence="5" type="ORF">Tci_032796</name>
</gene>
<feature type="domain" description="Integrase catalytic" evidence="4">
    <location>
        <begin position="137"/>
        <end position="211"/>
    </location>
</feature>
<evidence type="ECO:0000256" key="3">
    <source>
        <dbReference type="SAM" id="MobiDB-lite"/>
    </source>
</evidence>
<dbReference type="PANTHER" id="PTHR42648">
    <property type="entry name" value="TRANSPOSASE, PUTATIVE-RELATED"/>
    <property type="match status" value="1"/>
</dbReference>
<feature type="region of interest" description="Disordered" evidence="3">
    <location>
        <begin position="898"/>
        <end position="992"/>
    </location>
</feature>
<dbReference type="Gene3D" id="3.30.420.10">
    <property type="entry name" value="Ribonuclease H-like superfamily/Ribonuclease H"/>
    <property type="match status" value="1"/>
</dbReference>
<dbReference type="AlphaFoldDB" id="A0A6L2LGP7"/>
<dbReference type="InterPro" id="IPR036397">
    <property type="entry name" value="RNaseH_sf"/>
</dbReference>
<sequence length="1081" mass="122323">MLKFRKVTTVRTKFVISVVQENGENAVKSSTCWIWRPIGNVIDHISKDSGSYMLKRFNYVDLQGKLKHMTGNKSFLTDYPEFDGGFIAFRGSPKGSKICGKGGLTCLFAKATIDESNLWHRRLGHINFKTMNKLMKGIKREFSVARTPQQNGVAERKNRILIEAAKTMLADSLLPTTFWAEAVNTTCYVQNRVLVIKPHNKTPYELLLGRSPNIDFTKPFRCHVTILNTLDHLGKFKGKADEGFLVGYSVNSKAFRVFNTKTRKVEENLHIKFLENKPNFAGRGPKWLFDIDSLTISINYEPITTGNQTNHDAGIEIHDNAGQAGLEKASDHEYILLPFMPSLSTHSSDDKDADEVFRNKKDERGIVIRNKARLVAQGYTQEEGIDYDEMDVKSAFLYGTIEDEVYVCQPPGFEDPHFLDKVYSVEKALYGLHQALKAWYETLSTYLLENGFSRGTIDKTLFIKMDKDDILLVHVYVDDIIFGSTKKILCDEFEQMMHTRFQMSSIRELTFFLGLQIKQKDNGIFISQDKYVADILKNFDFTTIKTTSTPMKPNKALIKDAEAEDVDVHLNRSMIRSLMYLTTFGPDIMFAVCACARDSPFDLEAFFDNDYAGASLDKKSTTEGCQFLGKRFISWQCKKQTIVANSTTEAEYVAPTKDIHELLHKLLEDLQIISEELAKYINSPSWNLPAFYDDDDEHSIQYKEYLENSSNVIAPVLPTEEHKYSLSMGDEHLSTISETKSDEVIKSSVKNLVPIPSESEVTSDNKSECDVTVNDESSLIFTTLSNHLFSCNNDFTSSDDGSLSNKDVSIENFKTYSNSLFDNEEIIPSKIDPHYFNAKSNPIESLLNRDILIESSPKFDFLLKEFSGELAHIDPIPPGIEEADFDLEKEIRLVENLLYDNSSPRPPEEPRKTKRKDNELLHTSVPTKHVANEAVNEEMDDSLERATTTATGLDVEQDIGNISKTQSKATPNKPSSIGTSLSGGPKSQDTMGDTIAQTRSENVSKFSNDLLSGEDSMKQPELIELYTKLQQRVVDLETTKTSQAQEISSLKKRVKRLEMKKRARTHGFVGPLTHADLYLLY</sequence>
<reference evidence="5" key="1">
    <citation type="journal article" date="2019" name="Sci. Rep.">
        <title>Draft genome of Tanacetum cinerariifolium, the natural source of mosquito coil.</title>
        <authorList>
            <person name="Yamashiro T."/>
            <person name="Shiraishi A."/>
            <person name="Satake H."/>
            <person name="Nakayama K."/>
        </authorList>
    </citation>
    <scope>NUCLEOTIDE SEQUENCE</scope>
</reference>